<name>A0A8H4AWV2_GIGMA</name>
<dbReference type="OrthoDB" id="10263145at2759"/>
<dbReference type="Pfam" id="PF02224">
    <property type="entry name" value="Cytidylate_kin"/>
    <property type="match status" value="1"/>
</dbReference>
<keyword evidence="3" id="KW-0547">Nucleotide-binding</keyword>
<reference evidence="9 10" key="1">
    <citation type="journal article" date="2019" name="Environ. Microbiol.">
        <title>At the nexus of three kingdoms: the genome of the mycorrhizal fungus Gigaspora margarita provides insights into plant, endobacterial and fungal interactions.</title>
        <authorList>
            <person name="Venice F."/>
            <person name="Ghignone S."/>
            <person name="Salvioli di Fossalunga A."/>
            <person name="Amselem J."/>
            <person name="Novero M."/>
            <person name="Xianan X."/>
            <person name="Sedzielewska Toro K."/>
            <person name="Morin E."/>
            <person name="Lipzen A."/>
            <person name="Grigoriev I.V."/>
            <person name="Henrissat B."/>
            <person name="Martin F.M."/>
            <person name="Bonfante P."/>
        </authorList>
    </citation>
    <scope>NUCLEOTIDE SEQUENCE [LARGE SCALE GENOMIC DNA]</scope>
    <source>
        <strain evidence="9 10">BEG34</strain>
    </source>
</reference>
<sequence length="112" mass="13139">MRLSKVFTSLKGFVVAEYCVSINIIPYANIKIVLTADLTTHIARKYLENYNDYGKNIPYYNIKKVILLRDSHSYKFIEEAAKVSTLVINMTKMTIDQVVNRILFQFYLKKNY</sequence>
<dbReference type="AlphaFoldDB" id="A0A8H4AWV2"/>
<dbReference type="SUPFAM" id="SSF52540">
    <property type="entry name" value="P-loop containing nucleoside triphosphate hydrolases"/>
    <property type="match status" value="1"/>
</dbReference>
<keyword evidence="2" id="KW-0808">Transferase</keyword>
<organism evidence="9 10">
    <name type="scientific">Gigaspora margarita</name>
    <dbReference type="NCBI Taxonomy" id="4874"/>
    <lineage>
        <taxon>Eukaryota</taxon>
        <taxon>Fungi</taxon>
        <taxon>Fungi incertae sedis</taxon>
        <taxon>Mucoromycota</taxon>
        <taxon>Glomeromycotina</taxon>
        <taxon>Glomeromycetes</taxon>
        <taxon>Diversisporales</taxon>
        <taxon>Gigasporaceae</taxon>
        <taxon>Gigaspora</taxon>
    </lineage>
</organism>
<keyword evidence="10" id="KW-1185">Reference proteome</keyword>
<feature type="domain" description="Cytidylate kinase" evidence="8">
    <location>
        <begin position="20"/>
        <end position="104"/>
    </location>
</feature>
<dbReference type="EMBL" id="WTPW01000163">
    <property type="protein sequence ID" value="KAF0540724.1"/>
    <property type="molecule type" value="Genomic_DNA"/>
</dbReference>
<dbReference type="GO" id="GO:0006139">
    <property type="term" value="P:nucleobase-containing compound metabolic process"/>
    <property type="evidence" value="ECO:0007669"/>
    <property type="project" value="InterPro"/>
</dbReference>
<protein>
    <recommendedName>
        <fullName evidence="1">(d)CMP kinase</fullName>
        <ecNumber evidence="1">2.7.4.25</ecNumber>
    </recommendedName>
</protein>
<dbReference type="GO" id="GO:0036431">
    <property type="term" value="F:dCMP kinase activity"/>
    <property type="evidence" value="ECO:0007669"/>
    <property type="project" value="InterPro"/>
</dbReference>
<evidence type="ECO:0000256" key="1">
    <source>
        <dbReference type="ARBA" id="ARBA00012906"/>
    </source>
</evidence>
<dbReference type="InterPro" id="IPR027417">
    <property type="entry name" value="P-loop_NTPase"/>
</dbReference>
<evidence type="ECO:0000256" key="5">
    <source>
        <dbReference type="ARBA" id="ARBA00022840"/>
    </source>
</evidence>
<dbReference type="InterPro" id="IPR011994">
    <property type="entry name" value="Cytidylate_kinase_dom"/>
</dbReference>
<dbReference type="Gene3D" id="3.40.50.300">
    <property type="entry name" value="P-loop containing nucleotide triphosphate hydrolases"/>
    <property type="match status" value="1"/>
</dbReference>
<dbReference type="EC" id="2.7.4.25" evidence="1"/>
<keyword evidence="4" id="KW-0418">Kinase</keyword>
<dbReference type="GO" id="GO:0005524">
    <property type="term" value="F:ATP binding"/>
    <property type="evidence" value="ECO:0007669"/>
    <property type="project" value="UniProtKB-KW"/>
</dbReference>
<evidence type="ECO:0000256" key="6">
    <source>
        <dbReference type="ARBA" id="ARBA00047615"/>
    </source>
</evidence>
<accession>A0A8H4AWV2</accession>
<keyword evidence="5" id="KW-0067">ATP-binding</keyword>
<evidence type="ECO:0000313" key="10">
    <source>
        <dbReference type="Proteomes" id="UP000439903"/>
    </source>
</evidence>
<evidence type="ECO:0000256" key="4">
    <source>
        <dbReference type="ARBA" id="ARBA00022777"/>
    </source>
</evidence>
<gene>
    <name evidence="9" type="ORF">F8M41_006342</name>
</gene>
<evidence type="ECO:0000256" key="7">
    <source>
        <dbReference type="ARBA" id="ARBA00048478"/>
    </source>
</evidence>
<evidence type="ECO:0000256" key="2">
    <source>
        <dbReference type="ARBA" id="ARBA00022679"/>
    </source>
</evidence>
<proteinExistence type="predicted"/>
<comment type="caution">
    <text evidence="9">The sequence shown here is derived from an EMBL/GenBank/DDBJ whole genome shotgun (WGS) entry which is preliminary data.</text>
</comment>
<dbReference type="Proteomes" id="UP000439903">
    <property type="component" value="Unassembled WGS sequence"/>
</dbReference>
<evidence type="ECO:0000313" key="9">
    <source>
        <dbReference type="EMBL" id="KAF0540724.1"/>
    </source>
</evidence>
<evidence type="ECO:0000256" key="3">
    <source>
        <dbReference type="ARBA" id="ARBA00022741"/>
    </source>
</evidence>
<comment type="catalytic activity">
    <reaction evidence="6">
        <text>dCMP + ATP = dCDP + ADP</text>
        <dbReference type="Rhea" id="RHEA:25094"/>
        <dbReference type="ChEBI" id="CHEBI:30616"/>
        <dbReference type="ChEBI" id="CHEBI:57566"/>
        <dbReference type="ChEBI" id="CHEBI:58593"/>
        <dbReference type="ChEBI" id="CHEBI:456216"/>
        <dbReference type="EC" id="2.7.4.25"/>
    </reaction>
</comment>
<evidence type="ECO:0000259" key="8">
    <source>
        <dbReference type="Pfam" id="PF02224"/>
    </source>
</evidence>
<comment type="catalytic activity">
    <reaction evidence="7">
        <text>CMP + ATP = CDP + ADP</text>
        <dbReference type="Rhea" id="RHEA:11600"/>
        <dbReference type="ChEBI" id="CHEBI:30616"/>
        <dbReference type="ChEBI" id="CHEBI:58069"/>
        <dbReference type="ChEBI" id="CHEBI:60377"/>
        <dbReference type="ChEBI" id="CHEBI:456216"/>
        <dbReference type="EC" id="2.7.4.25"/>
    </reaction>
</comment>